<evidence type="ECO:0000256" key="1">
    <source>
        <dbReference type="ARBA" id="ARBA00009952"/>
    </source>
</evidence>
<dbReference type="PANTHER" id="PTHR21096">
    <property type="entry name" value="PROTEIN FAM136A"/>
    <property type="match status" value="1"/>
</dbReference>
<dbReference type="InterPro" id="IPR008560">
    <property type="entry name" value="DUF842_euk"/>
</dbReference>
<organism evidence="2 3">
    <name type="scientific">Crassostrea virginica</name>
    <name type="common">Eastern oyster</name>
    <dbReference type="NCBI Taxonomy" id="6565"/>
    <lineage>
        <taxon>Eukaryota</taxon>
        <taxon>Metazoa</taxon>
        <taxon>Spiralia</taxon>
        <taxon>Lophotrochozoa</taxon>
        <taxon>Mollusca</taxon>
        <taxon>Bivalvia</taxon>
        <taxon>Autobranchia</taxon>
        <taxon>Pteriomorphia</taxon>
        <taxon>Ostreida</taxon>
        <taxon>Ostreoidea</taxon>
        <taxon>Ostreidae</taxon>
        <taxon>Crassostrea</taxon>
    </lineage>
</organism>
<dbReference type="RefSeq" id="XP_022333737.1">
    <property type="nucleotide sequence ID" value="XM_022478029.1"/>
</dbReference>
<proteinExistence type="inferred from homology"/>
<protein>
    <submittedName>
        <fullName evidence="3">Protein FAM136A-like isoform X1</fullName>
    </submittedName>
</protein>
<dbReference type="AlphaFoldDB" id="A0A8B8DZN9"/>
<evidence type="ECO:0000313" key="3">
    <source>
        <dbReference type="RefSeq" id="XP_022333737.1"/>
    </source>
</evidence>
<evidence type="ECO:0000313" key="2">
    <source>
        <dbReference type="Proteomes" id="UP000694844"/>
    </source>
</evidence>
<dbReference type="Pfam" id="PF05811">
    <property type="entry name" value="DUF842"/>
    <property type="match status" value="1"/>
</dbReference>
<keyword evidence="2" id="KW-1185">Reference proteome</keyword>
<sequence length="159" mass="18275">MFSLKKGNGVLWSLKAESHDIHSHKVEEAHNRLENAFNKMMEEIDRDVIRQNYVDMLMCSANCYKDRSSPIEVVHSCAEKCNQKLEKGTNFFQRELDNMEISIAKCAKGCEDIGANHSDSKNPRSQSFIDQENCLIKCVDIHIEQFPALKKRIQESLAK</sequence>
<name>A0A8B8DZN9_CRAVI</name>
<accession>A0A8B8DZN9</accession>
<dbReference type="OrthoDB" id="9975421at2759"/>
<dbReference type="GO" id="GO:0005737">
    <property type="term" value="C:cytoplasm"/>
    <property type="evidence" value="ECO:0007669"/>
    <property type="project" value="TreeGrafter"/>
</dbReference>
<reference evidence="3" key="1">
    <citation type="submission" date="2025-08" db="UniProtKB">
        <authorList>
            <consortium name="RefSeq"/>
        </authorList>
    </citation>
    <scope>IDENTIFICATION</scope>
    <source>
        <tissue evidence="3">Whole sample</tissue>
    </source>
</reference>
<dbReference type="KEGG" id="cvn:111130791"/>
<gene>
    <name evidence="3" type="primary">LOC111130791</name>
</gene>
<dbReference type="PANTHER" id="PTHR21096:SF0">
    <property type="entry name" value="PROTEIN FAM136A"/>
    <property type="match status" value="1"/>
</dbReference>
<comment type="similarity">
    <text evidence="1">Belongs to the FAM136 family.</text>
</comment>
<dbReference type="Proteomes" id="UP000694844">
    <property type="component" value="Chromosome 4"/>
</dbReference>
<dbReference type="GeneID" id="111130791"/>